<evidence type="ECO:0000313" key="2">
    <source>
        <dbReference type="EMBL" id="TKR25378.1"/>
    </source>
</evidence>
<dbReference type="AlphaFoldDB" id="A0A4U5JC23"/>
<feature type="domain" description="Metallo-beta-lactamase" evidence="1">
    <location>
        <begin position="49"/>
        <end position="247"/>
    </location>
</feature>
<keyword evidence="2" id="KW-0378">Hydrolase</keyword>
<dbReference type="PANTHER" id="PTHR42951">
    <property type="entry name" value="METALLO-BETA-LACTAMASE DOMAIN-CONTAINING"/>
    <property type="match status" value="1"/>
</dbReference>
<evidence type="ECO:0000313" key="3">
    <source>
        <dbReference type="Proteomes" id="UP000308037"/>
    </source>
</evidence>
<keyword evidence="3" id="KW-1185">Reference proteome</keyword>
<sequence>MSAASGGTIGRVSVAGDMKSSSAVRYSMPVTRALDDIHTVDPLLDGMAGGLSVYLIDAPEPTLIDTGTADSVEAIYDALDAVGIDRDEVEHVLVSHIHLDHAGGAGHLAVELPNATFYIHEYGFDFLTASDDFERLKSSVDRVMGEENAYGEPELLDPDRCRAVEGGDTVDIGDRELELIYAPGHASTHYAVFDPATEGLFTIDSAGMYFEGALRPTTPPPEFDLETMLDTVDRLRAYDPARIFYGHFGPGSRDAVRELDRYERLLPEWVDTVRELRAEHGNDAAAIAGSLGDEWQSFSVELDVEGVLHYLDRE</sequence>
<organism evidence="2 3">
    <name type="scientific">Natronomonas salsuginis</name>
    <dbReference type="NCBI Taxonomy" id="2217661"/>
    <lineage>
        <taxon>Archaea</taxon>
        <taxon>Methanobacteriati</taxon>
        <taxon>Methanobacteriota</taxon>
        <taxon>Stenosarchaea group</taxon>
        <taxon>Halobacteria</taxon>
        <taxon>Halobacteriales</taxon>
        <taxon>Natronomonadaceae</taxon>
        <taxon>Natronomonas</taxon>
    </lineage>
</organism>
<dbReference type="EMBL" id="QKNX01000004">
    <property type="protein sequence ID" value="TKR25378.1"/>
    <property type="molecule type" value="Genomic_DNA"/>
</dbReference>
<dbReference type="Proteomes" id="UP000308037">
    <property type="component" value="Unassembled WGS sequence"/>
</dbReference>
<dbReference type="SMART" id="SM00849">
    <property type="entry name" value="Lactamase_B"/>
    <property type="match status" value="1"/>
</dbReference>
<dbReference type="PANTHER" id="PTHR42951:SF4">
    <property type="entry name" value="ACYL-COENZYME A THIOESTERASE MBLAC2"/>
    <property type="match status" value="1"/>
</dbReference>
<reference evidence="2 3" key="1">
    <citation type="submission" date="2019-04" db="EMBL/GenBank/DDBJ databases">
        <title>Natronomonas sp. F20-122 a newhaloarchaeon isolated from a saline saltern of Isla Bacuta, Huelva, Spain.</title>
        <authorList>
            <person name="Duran-Viseras A."/>
            <person name="Sanchez-Porro C."/>
            <person name="Ventosa A."/>
        </authorList>
    </citation>
    <scope>NUCLEOTIDE SEQUENCE [LARGE SCALE GENOMIC DNA]</scope>
    <source>
        <strain evidence="2 3">F20-122</strain>
    </source>
</reference>
<dbReference type="InterPro" id="IPR050855">
    <property type="entry name" value="NDM-1-like"/>
</dbReference>
<name>A0A4U5JC23_9EURY</name>
<evidence type="ECO:0000259" key="1">
    <source>
        <dbReference type="SMART" id="SM00849"/>
    </source>
</evidence>
<dbReference type="Pfam" id="PF00753">
    <property type="entry name" value="Lactamase_B"/>
    <property type="match status" value="1"/>
</dbReference>
<dbReference type="InterPro" id="IPR036866">
    <property type="entry name" value="RibonucZ/Hydroxyglut_hydro"/>
</dbReference>
<proteinExistence type="predicted"/>
<protein>
    <submittedName>
        <fullName evidence="2">MBL fold metallo-hydrolase</fullName>
    </submittedName>
</protein>
<gene>
    <name evidence="2" type="ORF">DM868_11500</name>
</gene>
<dbReference type="GO" id="GO:0016787">
    <property type="term" value="F:hydrolase activity"/>
    <property type="evidence" value="ECO:0007669"/>
    <property type="project" value="UniProtKB-KW"/>
</dbReference>
<accession>A0A4U5JC23</accession>
<dbReference type="InterPro" id="IPR001279">
    <property type="entry name" value="Metallo-B-lactamas"/>
</dbReference>
<comment type="caution">
    <text evidence="2">The sequence shown here is derived from an EMBL/GenBank/DDBJ whole genome shotgun (WGS) entry which is preliminary data.</text>
</comment>
<dbReference type="InterPro" id="IPR037482">
    <property type="entry name" value="ST1585_MBL-fold"/>
</dbReference>
<dbReference type="SUPFAM" id="SSF56281">
    <property type="entry name" value="Metallo-hydrolase/oxidoreductase"/>
    <property type="match status" value="1"/>
</dbReference>
<dbReference type="CDD" id="cd07726">
    <property type="entry name" value="ST1585-like_MBL-fold"/>
    <property type="match status" value="1"/>
</dbReference>
<dbReference type="Gene3D" id="3.60.15.10">
    <property type="entry name" value="Ribonuclease Z/Hydroxyacylglutathione hydrolase-like"/>
    <property type="match status" value="1"/>
</dbReference>